<keyword evidence="4" id="KW-1185">Reference proteome</keyword>
<dbReference type="SUPFAM" id="SSF54506">
    <property type="entry name" value="Diaminopimelate epimerase-like"/>
    <property type="match status" value="1"/>
</dbReference>
<evidence type="ECO:0000256" key="2">
    <source>
        <dbReference type="ARBA" id="ARBA00023235"/>
    </source>
</evidence>
<protein>
    <submittedName>
        <fullName evidence="3">Uncharacterized protein</fullName>
    </submittedName>
</protein>
<keyword evidence="2" id="KW-0413">Isomerase</keyword>
<dbReference type="Proteomes" id="UP001445335">
    <property type="component" value="Unassembled WGS sequence"/>
</dbReference>
<dbReference type="Gene3D" id="3.10.310.10">
    <property type="entry name" value="Diaminopimelate Epimerase, Chain A, domain 1"/>
    <property type="match status" value="2"/>
</dbReference>
<comment type="caution">
    <text evidence="3">The sequence shown here is derived from an EMBL/GenBank/DDBJ whole genome shotgun (WGS) entry which is preliminary data.</text>
</comment>
<name>A0AAW1QLC9_9CHLO</name>
<reference evidence="3 4" key="1">
    <citation type="journal article" date="2024" name="Nat. Commun.">
        <title>Phylogenomics reveals the evolutionary origins of lichenization in chlorophyte algae.</title>
        <authorList>
            <person name="Puginier C."/>
            <person name="Libourel C."/>
            <person name="Otte J."/>
            <person name="Skaloud P."/>
            <person name="Haon M."/>
            <person name="Grisel S."/>
            <person name="Petersen M."/>
            <person name="Berrin J.G."/>
            <person name="Delaux P.M."/>
            <person name="Dal Grande F."/>
            <person name="Keller J."/>
        </authorList>
    </citation>
    <scope>NUCLEOTIDE SEQUENCE [LARGE SCALE GENOMIC DNA]</scope>
    <source>
        <strain evidence="3 4">SAG 245.80</strain>
    </source>
</reference>
<dbReference type="PIRSF" id="PIRSF016184">
    <property type="entry name" value="PhzC_PhzF"/>
    <property type="match status" value="1"/>
</dbReference>
<dbReference type="GO" id="GO:0005737">
    <property type="term" value="C:cytoplasm"/>
    <property type="evidence" value="ECO:0007669"/>
    <property type="project" value="TreeGrafter"/>
</dbReference>
<evidence type="ECO:0000256" key="1">
    <source>
        <dbReference type="ARBA" id="ARBA00008270"/>
    </source>
</evidence>
<dbReference type="PANTHER" id="PTHR13774">
    <property type="entry name" value="PHENAZINE BIOSYNTHESIS PROTEIN"/>
    <property type="match status" value="1"/>
</dbReference>
<dbReference type="GO" id="GO:0016853">
    <property type="term" value="F:isomerase activity"/>
    <property type="evidence" value="ECO:0007669"/>
    <property type="project" value="UniProtKB-KW"/>
</dbReference>
<gene>
    <name evidence="3" type="ORF">WJX81_008305</name>
</gene>
<dbReference type="InterPro" id="IPR003719">
    <property type="entry name" value="Phenazine_PhzF-like"/>
</dbReference>
<dbReference type="AlphaFoldDB" id="A0AAW1QLC9"/>
<dbReference type="PANTHER" id="PTHR13774:SF17">
    <property type="entry name" value="PHENAZINE BIOSYNTHESIS-LIKE DOMAIN-CONTAINING PROTEIN"/>
    <property type="match status" value="1"/>
</dbReference>
<sequence length="273" mass="28779">MYQADAFTDQPFKACSRFKLRWCTPIKEVRLRGHATLAAAAAIFKGEGNRSPTLHFDTVASGELTVSAAPDDKYCMELPASAVSEDVPEGAGVDSALMQEVVGGRARVERVPHCQVRACGATACACRTARCVHVARQPARAALPGPAELVVVLHESAGRAALEAIHPDAAALKRAYPGGQVLSIIVTAPGGGDGLDFLSRAFCPWAGIDEDPVTGCAHAVLAPYWRGRLGTGERPLRARQCSPLGGEMECDVAGDRVRLVSSAVVLRKGTLQL</sequence>
<dbReference type="Pfam" id="PF02567">
    <property type="entry name" value="PhzC-PhzF"/>
    <property type="match status" value="1"/>
</dbReference>
<proteinExistence type="inferred from homology"/>
<comment type="similarity">
    <text evidence="1">Belongs to the PhzF family.</text>
</comment>
<dbReference type="EMBL" id="JALJOU010000090">
    <property type="protein sequence ID" value="KAK9822220.1"/>
    <property type="molecule type" value="Genomic_DNA"/>
</dbReference>
<evidence type="ECO:0000313" key="4">
    <source>
        <dbReference type="Proteomes" id="UP001445335"/>
    </source>
</evidence>
<evidence type="ECO:0000313" key="3">
    <source>
        <dbReference type="EMBL" id="KAK9822220.1"/>
    </source>
</evidence>
<accession>A0AAW1QLC9</accession>
<organism evidence="3 4">
    <name type="scientific">Elliptochloris bilobata</name>
    <dbReference type="NCBI Taxonomy" id="381761"/>
    <lineage>
        <taxon>Eukaryota</taxon>
        <taxon>Viridiplantae</taxon>
        <taxon>Chlorophyta</taxon>
        <taxon>core chlorophytes</taxon>
        <taxon>Trebouxiophyceae</taxon>
        <taxon>Trebouxiophyceae incertae sedis</taxon>
        <taxon>Elliptochloris clade</taxon>
        <taxon>Elliptochloris</taxon>
    </lineage>
</organism>